<dbReference type="SUPFAM" id="SSF57829">
    <property type="entry name" value="Zn-binding ribosomal proteins"/>
    <property type="match status" value="1"/>
</dbReference>
<dbReference type="GO" id="GO:0003735">
    <property type="term" value="F:structural constituent of ribosome"/>
    <property type="evidence" value="ECO:0007669"/>
    <property type="project" value="InterPro"/>
</dbReference>
<gene>
    <name evidence="6" type="primary">rpmF1</name>
    <name evidence="5" type="synonym">rpmF</name>
    <name evidence="6" type="ORF">GCM10010123_03080</name>
</gene>
<dbReference type="InterPro" id="IPR044957">
    <property type="entry name" value="Ribosomal_bL32_bact"/>
</dbReference>
<evidence type="ECO:0000313" key="6">
    <source>
        <dbReference type="EMBL" id="GGJ76484.1"/>
    </source>
</evidence>
<dbReference type="InterPro" id="IPR011332">
    <property type="entry name" value="Ribosomal_zn-bd"/>
</dbReference>
<dbReference type="GO" id="GO:0006412">
    <property type="term" value="P:translation"/>
    <property type="evidence" value="ECO:0007669"/>
    <property type="project" value="UniProtKB-UniRule"/>
</dbReference>
<dbReference type="NCBIfam" id="TIGR01031">
    <property type="entry name" value="rpmF_bact"/>
    <property type="match status" value="1"/>
</dbReference>
<dbReference type="EMBL" id="BMQB01000001">
    <property type="protein sequence ID" value="GGJ76484.1"/>
    <property type="molecule type" value="Genomic_DNA"/>
</dbReference>
<dbReference type="GO" id="GO:0015934">
    <property type="term" value="C:large ribosomal subunit"/>
    <property type="evidence" value="ECO:0007669"/>
    <property type="project" value="InterPro"/>
</dbReference>
<dbReference type="HAMAP" id="MF_00340">
    <property type="entry name" value="Ribosomal_bL32"/>
    <property type="match status" value="1"/>
</dbReference>
<dbReference type="PANTHER" id="PTHR35534:SF1">
    <property type="entry name" value="LARGE RIBOSOMAL SUBUNIT PROTEIN BL32"/>
    <property type="match status" value="1"/>
</dbReference>
<evidence type="ECO:0000256" key="1">
    <source>
        <dbReference type="ARBA" id="ARBA00008560"/>
    </source>
</evidence>
<dbReference type="AlphaFoldDB" id="A0A8J3F789"/>
<dbReference type="RefSeq" id="WP_189168173.1">
    <property type="nucleotide sequence ID" value="NZ_BMQB01000001.1"/>
</dbReference>
<evidence type="ECO:0000256" key="5">
    <source>
        <dbReference type="HAMAP-Rule" id="MF_00340"/>
    </source>
</evidence>
<organism evidence="6 7">
    <name type="scientific">Pilimelia anulata</name>
    <dbReference type="NCBI Taxonomy" id="53371"/>
    <lineage>
        <taxon>Bacteria</taxon>
        <taxon>Bacillati</taxon>
        <taxon>Actinomycetota</taxon>
        <taxon>Actinomycetes</taxon>
        <taxon>Micromonosporales</taxon>
        <taxon>Micromonosporaceae</taxon>
        <taxon>Pilimelia</taxon>
    </lineage>
</organism>
<dbReference type="Pfam" id="PF01783">
    <property type="entry name" value="Ribosomal_L32p"/>
    <property type="match status" value="1"/>
</dbReference>
<comment type="similarity">
    <text evidence="1 5">Belongs to the bacterial ribosomal protein bL32 family.</text>
</comment>
<dbReference type="PANTHER" id="PTHR35534">
    <property type="entry name" value="50S RIBOSOMAL PROTEIN L32"/>
    <property type="match status" value="1"/>
</dbReference>
<proteinExistence type="inferred from homology"/>
<reference evidence="6" key="2">
    <citation type="submission" date="2020-09" db="EMBL/GenBank/DDBJ databases">
        <authorList>
            <person name="Sun Q."/>
            <person name="Ohkuma M."/>
        </authorList>
    </citation>
    <scope>NUCLEOTIDE SEQUENCE</scope>
    <source>
        <strain evidence="6">JCM 3090</strain>
    </source>
</reference>
<keyword evidence="3 5" id="KW-0687">Ribonucleoprotein</keyword>
<accession>A0A8J3F789</accession>
<keyword evidence="2 5" id="KW-0689">Ribosomal protein</keyword>
<dbReference type="Proteomes" id="UP000649739">
    <property type="component" value="Unassembled WGS sequence"/>
</dbReference>
<evidence type="ECO:0000313" key="7">
    <source>
        <dbReference type="Proteomes" id="UP000649739"/>
    </source>
</evidence>
<evidence type="ECO:0000256" key="3">
    <source>
        <dbReference type="ARBA" id="ARBA00023274"/>
    </source>
</evidence>
<name>A0A8J3F789_9ACTN</name>
<dbReference type="InterPro" id="IPR002677">
    <property type="entry name" value="Ribosomal_bL32"/>
</dbReference>
<evidence type="ECO:0000256" key="2">
    <source>
        <dbReference type="ARBA" id="ARBA00022980"/>
    </source>
</evidence>
<sequence>MAVPKRKMSRSNTRSRRANWKAAPITTVACQQCKSAKLPHAACGVCGTYNNRQVLDV</sequence>
<evidence type="ECO:0000256" key="4">
    <source>
        <dbReference type="ARBA" id="ARBA00035178"/>
    </source>
</evidence>
<protein>
    <recommendedName>
        <fullName evidence="4 5">Large ribosomal subunit protein bL32</fullName>
    </recommendedName>
</protein>
<keyword evidence="7" id="KW-1185">Reference proteome</keyword>
<comment type="caution">
    <text evidence="6">The sequence shown here is derived from an EMBL/GenBank/DDBJ whole genome shotgun (WGS) entry which is preliminary data.</text>
</comment>
<reference evidence="6" key="1">
    <citation type="journal article" date="2014" name="Int. J. Syst. Evol. Microbiol.">
        <title>Complete genome sequence of Corynebacterium casei LMG S-19264T (=DSM 44701T), isolated from a smear-ripened cheese.</title>
        <authorList>
            <consortium name="US DOE Joint Genome Institute (JGI-PGF)"/>
            <person name="Walter F."/>
            <person name="Albersmeier A."/>
            <person name="Kalinowski J."/>
            <person name="Ruckert C."/>
        </authorList>
    </citation>
    <scope>NUCLEOTIDE SEQUENCE</scope>
    <source>
        <strain evidence="6">JCM 3090</strain>
    </source>
</reference>